<keyword evidence="3" id="KW-1185">Reference proteome</keyword>
<dbReference type="OrthoDB" id="3795253at2759"/>
<name>A0A6A5TB21_9PLEO</name>
<organism evidence="2 3">
    <name type="scientific">Byssothecium circinans</name>
    <dbReference type="NCBI Taxonomy" id="147558"/>
    <lineage>
        <taxon>Eukaryota</taxon>
        <taxon>Fungi</taxon>
        <taxon>Dikarya</taxon>
        <taxon>Ascomycota</taxon>
        <taxon>Pezizomycotina</taxon>
        <taxon>Dothideomycetes</taxon>
        <taxon>Pleosporomycetidae</taxon>
        <taxon>Pleosporales</taxon>
        <taxon>Massarineae</taxon>
        <taxon>Massarinaceae</taxon>
        <taxon>Byssothecium</taxon>
    </lineage>
</organism>
<evidence type="ECO:0000313" key="3">
    <source>
        <dbReference type="Proteomes" id="UP000800035"/>
    </source>
</evidence>
<protein>
    <submittedName>
        <fullName evidence="2">Uncharacterized protein</fullName>
    </submittedName>
</protein>
<accession>A0A6A5TB21</accession>
<dbReference type="Proteomes" id="UP000800035">
    <property type="component" value="Unassembled WGS sequence"/>
</dbReference>
<feature type="region of interest" description="Disordered" evidence="1">
    <location>
        <begin position="1"/>
        <end position="124"/>
    </location>
</feature>
<feature type="compositionally biased region" description="Low complexity" evidence="1">
    <location>
        <begin position="90"/>
        <end position="108"/>
    </location>
</feature>
<evidence type="ECO:0000313" key="2">
    <source>
        <dbReference type="EMBL" id="KAF1949500.1"/>
    </source>
</evidence>
<feature type="region of interest" description="Disordered" evidence="1">
    <location>
        <begin position="162"/>
        <end position="211"/>
    </location>
</feature>
<dbReference type="EMBL" id="ML977036">
    <property type="protein sequence ID" value="KAF1949500.1"/>
    <property type="molecule type" value="Genomic_DNA"/>
</dbReference>
<feature type="compositionally biased region" description="Polar residues" evidence="1">
    <location>
        <begin position="17"/>
        <end position="31"/>
    </location>
</feature>
<proteinExistence type="predicted"/>
<reference evidence="2" key="1">
    <citation type="journal article" date="2020" name="Stud. Mycol.">
        <title>101 Dothideomycetes genomes: a test case for predicting lifestyles and emergence of pathogens.</title>
        <authorList>
            <person name="Haridas S."/>
            <person name="Albert R."/>
            <person name="Binder M."/>
            <person name="Bloem J."/>
            <person name="Labutti K."/>
            <person name="Salamov A."/>
            <person name="Andreopoulos B."/>
            <person name="Baker S."/>
            <person name="Barry K."/>
            <person name="Bills G."/>
            <person name="Bluhm B."/>
            <person name="Cannon C."/>
            <person name="Castanera R."/>
            <person name="Culley D."/>
            <person name="Daum C."/>
            <person name="Ezra D."/>
            <person name="Gonzalez J."/>
            <person name="Henrissat B."/>
            <person name="Kuo A."/>
            <person name="Liang C."/>
            <person name="Lipzen A."/>
            <person name="Lutzoni F."/>
            <person name="Magnuson J."/>
            <person name="Mondo S."/>
            <person name="Nolan M."/>
            <person name="Ohm R."/>
            <person name="Pangilinan J."/>
            <person name="Park H.-J."/>
            <person name="Ramirez L."/>
            <person name="Alfaro M."/>
            <person name="Sun H."/>
            <person name="Tritt A."/>
            <person name="Yoshinaga Y."/>
            <person name="Zwiers L.-H."/>
            <person name="Turgeon B."/>
            <person name="Goodwin S."/>
            <person name="Spatafora J."/>
            <person name="Crous P."/>
            <person name="Grigoriev I."/>
        </authorList>
    </citation>
    <scope>NUCLEOTIDE SEQUENCE</scope>
    <source>
        <strain evidence="2">CBS 675.92</strain>
    </source>
</reference>
<gene>
    <name evidence="2" type="ORF">CC80DRAFT_598811</name>
</gene>
<dbReference type="AlphaFoldDB" id="A0A6A5TB21"/>
<sequence length="211" mass="22046">MKDTTQSTLLPPDHSSPFGSATPSGLTPNTRSEAEAALYHNTVAQTDSAAPTTPLADANLTEAQKAYRRPQGTIRTSSTNYEAALREAHAQASASSDLSTSSTSASTETETETETPRNVTDGMKVDSPVGMGRGEGFPPPGQGVVPRHASIGSGQMEIVRKAKPTGLSLGDLGRKQSWSSQDMKHVMQGALMSPEVGKGEPGYESSGERGD</sequence>
<feature type="compositionally biased region" description="Polar residues" evidence="1">
    <location>
        <begin position="42"/>
        <end position="51"/>
    </location>
</feature>
<evidence type="ECO:0000256" key="1">
    <source>
        <dbReference type="SAM" id="MobiDB-lite"/>
    </source>
</evidence>